<name>A0ABQ5UPB9_9HYPH</name>
<keyword evidence="2" id="KW-1185">Reference proteome</keyword>
<organism evidence="1 2">
    <name type="scientific">Maritalea porphyrae</name>
    <dbReference type="NCBI Taxonomy" id="880732"/>
    <lineage>
        <taxon>Bacteria</taxon>
        <taxon>Pseudomonadati</taxon>
        <taxon>Pseudomonadota</taxon>
        <taxon>Alphaproteobacteria</taxon>
        <taxon>Hyphomicrobiales</taxon>
        <taxon>Devosiaceae</taxon>
        <taxon>Maritalea</taxon>
    </lineage>
</organism>
<dbReference type="RefSeq" id="WP_284362819.1">
    <property type="nucleotide sequence ID" value="NZ_BSNI01000002.1"/>
</dbReference>
<proteinExistence type="predicted"/>
<dbReference type="NCBIfam" id="TIGR02017">
    <property type="entry name" value="hutG_amidohyd"/>
    <property type="match status" value="1"/>
</dbReference>
<dbReference type="Proteomes" id="UP001161405">
    <property type="component" value="Unassembled WGS sequence"/>
</dbReference>
<accession>A0ABQ5UPB9</accession>
<protein>
    <submittedName>
        <fullName evidence="1">N-formylglutamate deformylase</fullName>
    </submittedName>
</protein>
<dbReference type="InterPro" id="IPR010247">
    <property type="entry name" value="HutG_amidohyd"/>
</dbReference>
<dbReference type="EMBL" id="BSNI01000002">
    <property type="protein sequence ID" value="GLQ16992.1"/>
    <property type="molecule type" value="Genomic_DNA"/>
</dbReference>
<reference evidence="1" key="2">
    <citation type="submission" date="2023-01" db="EMBL/GenBank/DDBJ databases">
        <title>Draft genome sequence of Maritalea porphyrae strain NBRC 107169.</title>
        <authorList>
            <person name="Sun Q."/>
            <person name="Mori K."/>
        </authorList>
    </citation>
    <scope>NUCLEOTIDE SEQUENCE</scope>
    <source>
        <strain evidence="1">NBRC 107169</strain>
    </source>
</reference>
<gene>
    <name evidence="1" type="primary">hutG</name>
    <name evidence="1" type="ORF">GCM10007879_12410</name>
</gene>
<comment type="caution">
    <text evidence="1">The sequence shown here is derived from an EMBL/GenBank/DDBJ whole genome shotgun (WGS) entry which is preliminary data.</text>
</comment>
<reference evidence="1" key="1">
    <citation type="journal article" date="2014" name="Int. J. Syst. Evol. Microbiol.">
        <title>Complete genome of a new Firmicutes species belonging to the dominant human colonic microbiota ('Ruminococcus bicirculans') reveals two chromosomes and a selective capacity to utilize plant glucans.</title>
        <authorList>
            <consortium name="NISC Comparative Sequencing Program"/>
            <person name="Wegmann U."/>
            <person name="Louis P."/>
            <person name="Goesmann A."/>
            <person name="Henrissat B."/>
            <person name="Duncan S.H."/>
            <person name="Flint H.J."/>
        </authorList>
    </citation>
    <scope>NUCLEOTIDE SEQUENCE</scope>
    <source>
        <strain evidence="1">NBRC 107169</strain>
    </source>
</reference>
<dbReference type="SUPFAM" id="SSF53187">
    <property type="entry name" value="Zn-dependent exopeptidases"/>
    <property type="match status" value="1"/>
</dbReference>
<evidence type="ECO:0000313" key="1">
    <source>
        <dbReference type="EMBL" id="GLQ16992.1"/>
    </source>
</evidence>
<evidence type="ECO:0000313" key="2">
    <source>
        <dbReference type="Proteomes" id="UP001161405"/>
    </source>
</evidence>
<dbReference type="InterPro" id="IPR007709">
    <property type="entry name" value="N-FG_amidohydro"/>
</dbReference>
<sequence length="269" mass="30190">MHPVEIKRGNGPIILGMPHTGTFVPDDVKDKLNPRGQKLTDTDWHIDKLYNGLIDDVTIVRATFSRYVIDANRDPKGVSLYPGQNTTTLCPTTDFEGEPIYFAGEEPTDGEVKERRLHFHAPYHQAITDEIARLKQSHSNVVLYDCHSIRSELPFLFEGTLPDLNIGTNDGATCAPEIQHDAYQICARSGFSTVLNGRFKGGWTTRHYAHPAKGVHAFQMETAQSAYLTKEQAPWTYDETKANKLRPVLKELLTMMTDFCAANARNEGK</sequence>
<dbReference type="Gene3D" id="3.40.630.40">
    <property type="entry name" value="Zn-dependent exopeptidases"/>
    <property type="match status" value="1"/>
</dbReference>
<dbReference type="Pfam" id="PF05013">
    <property type="entry name" value="FGase"/>
    <property type="match status" value="1"/>
</dbReference>